<feature type="region of interest" description="Disordered" evidence="1">
    <location>
        <begin position="1"/>
        <end position="20"/>
    </location>
</feature>
<keyword evidence="3" id="KW-1185">Reference proteome</keyword>
<name>A0A4C1UCJ3_EUMVA</name>
<proteinExistence type="predicted"/>
<dbReference type="STRING" id="151549.A0A4C1UCJ3"/>
<dbReference type="EMBL" id="BGZK01000158">
    <property type="protein sequence ID" value="GBP24165.1"/>
    <property type="molecule type" value="Genomic_DNA"/>
</dbReference>
<protein>
    <submittedName>
        <fullName evidence="2">115 kDa protein in type-1 retrotransposable element R1DM</fullName>
    </submittedName>
</protein>
<sequence>MTERSCGTSSAGSSRKREKTGRMSCFILSIRRRTDKGGQSPTAPGHLPEVNPPFIGAEVRNSLKAFHPWKAPDIDGFTSDICQVAIFRNLGLFLAMVNKCFELGYLPWAWKETTIKVIPKSDKEDYARPKSYRPMGLLPVSGKTVERILIGRLQWHLTPKLQAMQYDFTPQRGMEDTLYDLMTNYKELKLLKIILMVSLDTDIYNAGRHDSAGVGDQAAR</sequence>
<organism evidence="2 3">
    <name type="scientific">Eumeta variegata</name>
    <name type="common">Bagworm moth</name>
    <name type="synonym">Eumeta japonica</name>
    <dbReference type="NCBI Taxonomy" id="151549"/>
    <lineage>
        <taxon>Eukaryota</taxon>
        <taxon>Metazoa</taxon>
        <taxon>Ecdysozoa</taxon>
        <taxon>Arthropoda</taxon>
        <taxon>Hexapoda</taxon>
        <taxon>Insecta</taxon>
        <taxon>Pterygota</taxon>
        <taxon>Neoptera</taxon>
        <taxon>Endopterygota</taxon>
        <taxon>Lepidoptera</taxon>
        <taxon>Glossata</taxon>
        <taxon>Ditrysia</taxon>
        <taxon>Tineoidea</taxon>
        <taxon>Psychidae</taxon>
        <taxon>Oiketicinae</taxon>
        <taxon>Eumeta</taxon>
    </lineage>
</organism>
<dbReference type="Proteomes" id="UP000299102">
    <property type="component" value="Unassembled WGS sequence"/>
</dbReference>
<dbReference type="AlphaFoldDB" id="A0A4C1UCJ3"/>
<evidence type="ECO:0000313" key="2">
    <source>
        <dbReference type="EMBL" id="GBP24165.1"/>
    </source>
</evidence>
<accession>A0A4C1UCJ3</accession>
<dbReference type="PANTHER" id="PTHR19446">
    <property type="entry name" value="REVERSE TRANSCRIPTASES"/>
    <property type="match status" value="1"/>
</dbReference>
<gene>
    <name evidence="2" type="ORF">EVAR_10389_1</name>
</gene>
<feature type="compositionally biased region" description="Polar residues" evidence="1">
    <location>
        <begin position="1"/>
        <end position="13"/>
    </location>
</feature>
<reference evidence="2 3" key="1">
    <citation type="journal article" date="2019" name="Commun. Biol.">
        <title>The bagworm genome reveals a unique fibroin gene that provides high tensile strength.</title>
        <authorList>
            <person name="Kono N."/>
            <person name="Nakamura H."/>
            <person name="Ohtoshi R."/>
            <person name="Tomita M."/>
            <person name="Numata K."/>
            <person name="Arakawa K."/>
        </authorList>
    </citation>
    <scope>NUCLEOTIDE SEQUENCE [LARGE SCALE GENOMIC DNA]</scope>
</reference>
<comment type="caution">
    <text evidence="2">The sequence shown here is derived from an EMBL/GenBank/DDBJ whole genome shotgun (WGS) entry which is preliminary data.</text>
</comment>
<dbReference type="OrthoDB" id="411871at2759"/>
<evidence type="ECO:0000313" key="3">
    <source>
        <dbReference type="Proteomes" id="UP000299102"/>
    </source>
</evidence>
<evidence type="ECO:0000256" key="1">
    <source>
        <dbReference type="SAM" id="MobiDB-lite"/>
    </source>
</evidence>